<sequence length="234" mass="25699">MKETIDETLKKFGRLDVLVRVRALLVIFSKLVNNAGGSSPDSTLEGNELDGDLSKFEYAWELNTRSAQRQLFSILRLCQLAFPHLVKTKGEVVNVSSIAGKPNGCAAQDQLTRNLAIYYITKGVRVNIEGFYLLVLLIFSETMLFSPGCISTNIWKGHGFTDEMVKKVKALASKHRLIPYQCIGKSEDVAEAILSNYIVGHQLVIDGGASLQMPLIAESPEILGEVLGMAAPKE</sequence>
<dbReference type="PANTHER" id="PTHR44115">
    <property type="entry name" value="PROTEIN CBG09704"/>
    <property type="match status" value="1"/>
</dbReference>
<dbReference type="Pfam" id="PF00106">
    <property type="entry name" value="adh_short"/>
    <property type="match status" value="1"/>
</dbReference>
<dbReference type="InterPro" id="IPR002347">
    <property type="entry name" value="SDR_fam"/>
</dbReference>
<dbReference type="Proteomes" id="UP000270094">
    <property type="component" value="Unassembled WGS sequence"/>
</dbReference>
<keyword evidence="2" id="KW-1185">Reference proteome</keyword>
<organism evidence="1 2">
    <name type="scientific">Strongylus vulgaris</name>
    <name type="common">Blood worm</name>
    <dbReference type="NCBI Taxonomy" id="40348"/>
    <lineage>
        <taxon>Eukaryota</taxon>
        <taxon>Metazoa</taxon>
        <taxon>Ecdysozoa</taxon>
        <taxon>Nematoda</taxon>
        <taxon>Chromadorea</taxon>
        <taxon>Rhabditida</taxon>
        <taxon>Rhabditina</taxon>
        <taxon>Rhabditomorpha</taxon>
        <taxon>Strongyloidea</taxon>
        <taxon>Strongylidae</taxon>
        <taxon>Strongylus</taxon>
    </lineage>
</organism>
<name>A0A3P7JVG9_STRVU</name>
<accession>A0A3P7JVG9</accession>
<protein>
    <recommendedName>
        <fullName evidence="3">Ketoreductase (KR) domain-containing protein</fullName>
    </recommendedName>
</protein>
<dbReference type="Gene3D" id="3.40.50.720">
    <property type="entry name" value="NAD(P)-binding Rossmann-like Domain"/>
    <property type="match status" value="1"/>
</dbReference>
<proteinExistence type="predicted"/>
<evidence type="ECO:0000313" key="1">
    <source>
        <dbReference type="EMBL" id="VDM82904.1"/>
    </source>
</evidence>
<dbReference type="AlphaFoldDB" id="A0A3P7JVG9"/>
<evidence type="ECO:0008006" key="3">
    <source>
        <dbReference type="Google" id="ProtNLM"/>
    </source>
</evidence>
<evidence type="ECO:0000313" key="2">
    <source>
        <dbReference type="Proteomes" id="UP000270094"/>
    </source>
</evidence>
<dbReference type="OrthoDB" id="47007at2759"/>
<dbReference type="SUPFAM" id="SSF51735">
    <property type="entry name" value="NAD(P)-binding Rossmann-fold domains"/>
    <property type="match status" value="1"/>
</dbReference>
<reference evidence="1 2" key="1">
    <citation type="submission" date="2018-11" db="EMBL/GenBank/DDBJ databases">
        <authorList>
            <consortium name="Pathogen Informatics"/>
        </authorList>
    </citation>
    <scope>NUCLEOTIDE SEQUENCE [LARGE SCALE GENOMIC DNA]</scope>
</reference>
<dbReference type="InterPro" id="IPR036291">
    <property type="entry name" value="NAD(P)-bd_dom_sf"/>
</dbReference>
<gene>
    <name evidence="1" type="ORF">SVUK_LOCUS17902</name>
</gene>
<dbReference type="EMBL" id="UYYB01119993">
    <property type="protein sequence ID" value="VDM82904.1"/>
    <property type="molecule type" value="Genomic_DNA"/>
</dbReference>
<dbReference type="PANTHER" id="PTHR44115:SF2">
    <property type="entry name" value="NAD(P)-BINDING PROTEIN"/>
    <property type="match status" value="1"/>
</dbReference>